<feature type="region of interest" description="Disordered" evidence="2">
    <location>
        <begin position="619"/>
        <end position="804"/>
    </location>
</feature>
<evidence type="ECO:0000259" key="3">
    <source>
        <dbReference type="PROSITE" id="PS52002"/>
    </source>
</evidence>
<protein>
    <submittedName>
        <fullName evidence="4">ATXN2_2L</fullName>
    </submittedName>
</protein>
<evidence type="ECO:0000256" key="2">
    <source>
        <dbReference type="SAM" id="MobiDB-lite"/>
    </source>
</evidence>
<feature type="compositionally biased region" description="Low complexity" evidence="2">
    <location>
        <begin position="705"/>
        <end position="728"/>
    </location>
</feature>
<feature type="compositionally biased region" description="Low complexity" evidence="2">
    <location>
        <begin position="302"/>
        <end position="359"/>
    </location>
</feature>
<dbReference type="InterPro" id="IPR025852">
    <property type="entry name" value="SM_dom_ATX"/>
</dbReference>
<comment type="caution">
    <text evidence="4">The sequence shown here is derived from an EMBL/GenBank/DDBJ whole genome shotgun (WGS) entry which is preliminary data.</text>
</comment>
<feature type="compositionally biased region" description="Basic and acidic residues" evidence="2">
    <location>
        <begin position="382"/>
        <end position="391"/>
    </location>
</feature>
<feature type="region of interest" description="Disordered" evidence="2">
    <location>
        <begin position="822"/>
        <end position="841"/>
    </location>
</feature>
<evidence type="ECO:0000256" key="1">
    <source>
        <dbReference type="ARBA" id="ARBA00007503"/>
    </source>
</evidence>
<comment type="similarity">
    <text evidence="1">Belongs to the ataxin-2 family.</text>
</comment>
<feature type="compositionally biased region" description="Low complexity" evidence="2">
    <location>
        <begin position="826"/>
        <end position="837"/>
    </location>
</feature>
<organism evidence="4 5">
    <name type="scientific">Acanthosepion pharaonis</name>
    <name type="common">Pharaoh cuttlefish</name>
    <name type="synonym">Sepia pharaonis</name>
    <dbReference type="NCBI Taxonomy" id="158019"/>
    <lineage>
        <taxon>Eukaryota</taxon>
        <taxon>Metazoa</taxon>
        <taxon>Spiralia</taxon>
        <taxon>Lophotrochozoa</taxon>
        <taxon>Mollusca</taxon>
        <taxon>Cephalopoda</taxon>
        <taxon>Coleoidea</taxon>
        <taxon>Decapodiformes</taxon>
        <taxon>Sepiida</taxon>
        <taxon>Sepiina</taxon>
        <taxon>Sepiidae</taxon>
        <taxon>Acanthosepion</taxon>
    </lineage>
</organism>
<keyword evidence="5" id="KW-1185">Reference proteome</keyword>
<dbReference type="Pfam" id="PF06741">
    <property type="entry name" value="LsmAD"/>
    <property type="match status" value="1"/>
</dbReference>
<dbReference type="Pfam" id="PF14438">
    <property type="entry name" value="SM-ATX"/>
    <property type="match status" value="1"/>
</dbReference>
<dbReference type="SUPFAM" id="SSF50182">
    <property type="entry name" value="Sm-like ribonucleoproteins"/>
    <property type="match status" value="1"/>
</dbReference>
<feature type="compositionally biased region" description="Basic and acidic residues" evidence="2">
    <location>
        <begin position="412"/>
        <end position="426"/>
    </location>
</feature>
<dbReference type="GO" id="GO:0010494">
    <property type="term" value="C:cytoplasmic stress granule"/>
    <property type="evidence" value="ECO:0007669"/>
    <property type="project" value="TreeGrafter"/>
</dbReference>
<dbReference type="EMBL" id="CAHIKZ030001925">
    <property type="protein sequence ID" value="CAE1277437.1"/>
    <property type="molecule type" value="Genomic_DNA"/>
</dbReference>
<feature type="region of interest" description="Disordered" evidence="2">
    <location>
        <begin position="257"/>
        <end position="515"/>
    </location>
</feature>
<feature type="compositionally biased region" description="Basic residues" evidence="2">
    <location>
        <begin position="1"/>
        <end position="10"/>
    </location>
</feature>
<dbReference type="GO" id="GO:0003729">
    <property type="term" value="F:mRNA binding"/>
    <property type="evidence" value="ECO:0007669"/>
    <property type="project" value="TreeGrafter"/>
</dbReference>
<dbReference type="GO" id="GO:0034063">
    <property type="term" value="P:stress granule assembly"/>
    <property type="evidence" value="ECO:0007669"/>
    <property type="project" value="TreeGrafter"/>
</dbReference>
<feature type="compositionally biased region" description="Polar residues" evidence="2">
    <location>
        <begin position="360"/>
        <end position="381"/>
    </location>
</feature>
<dbReference type="Gene3D" id="2.30.30.100">
    <property type="match status" value="1"/>
</dbReference>
<accession>A0A812CNE6</accession>
<feature type="compositionally biased region" description="Basic and acidic residues" evidence="2">
    <location>
        <begin position="441"/>
        <end position="477"/>
    </location>
</feature>
<feature type="region of interest" description="Disordered" evidence="2">
    <location>
        <begin position="1"/>
        <end position="52"/>
    </location>
</feature>
<dbReference type="AlphaFoldDB" id="A0A812CNE6"/>
<dbReference type="PANTHER" id="PTHR12854:SF7">
    <property type="entry name" value="ATAXIN-2 HOMOLOG"/>
    <property type="match status" value="1"/>
</dbReference>
<sequence>MSAPSKRKGRNNAGGRWRPNQSDQWNMPPRNPSSNQSRNPVDSFKSGKMRIPNDGEGVYGNSRFLYVAMCLIGTPVSIQVKNGNVYEGILVTFSQKMEIILSMAHKVDDRLNPNNNSVIPNKENVIDNLIIKCAEIVKLEAKNVDLDYAVKDTYPEPSSRLNGQLPDKDLTPWEGDIEDGKMTSLESDASNGWDPSDMFKTNYEQFNVKSTYDENLSQYTTPLEKRDTKEYKEREEAAAKLADEIERSDSYKHRISLENGEGEDEEKFAAVIKPEVSNNNAGTGRNPGRKIPNRSGGASLRATPTTSTQQPQLTSAASQQISSSQPQIVQPSHSNYSQQAQSREQQPPQPQSLPLQQPQVSKVNESPVVSPTLESIKVNGTSEKEEKECSTDRSPAVPAESKDTVHATSVSDDCRRNSNTKGERAMEIQALKQFSSNIKLSGDKDKERVEKQERQDKSEERKETEKNKEFEKSDKLSAKVKNSTLNPNAKEFNPKTYPQKHCVQTPPPPRPQTQSPVAISAMQSQQLFAPYIVPMSMQATPQQATNQSNRFATTKRIVPVPRHDFNAQAAAATGQPLLAQTALQAAPYISYFSVPPPTPTPYPQLWMVKPDHMMTMTPGSRLTPSVPLVPTSHPGPMEQTGNHQHSAQPVFVAPAGPVPTHVQHHPNHGPMPHPTPTHMGHHPGGGHTQGNQINTQGSGHPAPSPVQTQGPSSQQSQHPQHPPSSGTPQPQPPPPINYQPMSIQGHPPLQGSPHNPTSPPSVHPVSLPYPLPPHSHMQATGAQMSVPTGAQGHPQTSVTHSQMHTHSPHVNQQIVMMPQPPPTHPHTPQHMQPQPVQHGHHFQGHPMPGSHVHAPSHHIMATQPATAIPVSTQSNVHQGQMHFLPVVRESVDSSVRYTPPACVHGCIRCPTTQVNQRKSYNPKVLQSRPTNRASNKTTGNHKMIKRLC</sequence>
<name>A0A812CNE6_ACAPH</name>
<dbReference type="OrthoDB" id="2275718at2759"/>
<dbReference type="PANTHER" id="PTHR12854">
    <property type="entry name" value="ATAXIN 2-RELATED"/>
    <property type="match status" value="1"/>
</dbReference>
<dbReference type="Proteomes" id="UP000597762">
    <property type="component" value="Unassembled WGS sequence"/>
</dbReference>
<feature type="domain" description="Sm" evidence="3">
    <location>
        <begin position="63"/>
        <end position="145"/>
    </location>
</feature>
<dbReference type="PROSITE" id="PS52002">
    <property type="entry name" value="SM"/>
    <property type="match status" value="1"/>
</dbReference>
<dbReference type="InterPro" id="IPR009818">
    <property type="entry name" value="PAM2_motif"/>
</dbReference>
<dbReference type="InterPro" id="IPR009604">
    <property type="entry name" value="LsmAD_domain"/>
</dbReference>
<reference evidence="4" key="1">
    <citation type="submission" date="2021-01" db="EMBL/GenBank/DDBJ databases">
        <authorList>
            <person name="Li R."/>
            <person name="Bekaert M."/>
        </authorList>
    </citation>
    <scope>NUCLEOTIDE SEQUENCE</scope>
    <source>
        <strain evidence="4">Farmed</strain>
    </source>
</reference>
<evidence type="ECO:0000313" key="4">
    <source>
        <dbReference type="EMBL" id="CAE1277437.1"/>
    </source>
</evidence>
<feature type="compositionally biased region" description="Polar residues" evidence="2">
    <location>
        <begin position="777"/>
        <end position="804"/>
    </location>
</feature>
<dbReference type="InterPro" id="IPR047575">
    <property type="entry name" value="Sm"/>
</dbReference>
<proteinExistence type="inferred from homology"/>
<evidence type="ECO:0000313" key="5">
    <source>
        <dbReference type="Proteomes" id="UP000597762"/>
    </source>
</evidence>
<feature type="region of interest" description="Disordered" evidence="2">
    <location>
        <begin position="918"/>
        <end position="948"/>
    </location>
</feature>
<feature type="compositionally biased region" description="Pro residues" evidence="2">
    <location>
        <begin position="756"/>
        <end position="773"/>
    </location>
</feature>
<dbReference type="SMART" id="SM01272">
    <property type="entry name" value="LsmAD"/>
    <property type="match status" value="1"/>
</dbReference>
<dbReference type="Pfam" id="PF07145">
    <property type="entry name" value="PAM2"/>
    <property type="match status" value="1"/>
</dbReference>
<gene>
    <name evidence="4" type="ORF">SPHA_40648</name>
</gene>
<feature type="compositionally biased region" description="Polar residues" evidence="2">
    <location>
        <begin position="927"/>
        <end position="940"/>
    </location>
</feature>
<dbReference type="InterPro" id="IPR045117">
    <property type="entry name" value="ATXN2-like"/>
</dbReference>
<dbReference type="CDD" id="cd00600">
    <property type="entry name" value="Sm_like"/>
    <property type="match status" value="1"/>
</dbReference>
<dbReference type="InterPro" id="IPR010920">
    <property type="entry name" value="LSM_dom_sf"/>
</dbReference>